<dbReference type="PIRSF" id="PIRSF004983">
    <property type="entry name" value="MenD"/>
    <property type="match status" value="1"/>
</dbReference>
<evidence type="ECO:0000259" key="8">
    <source>
        <dbReference type="Pfam" id="PF02776"/>
    </source>
</evidence>
<evidence type="ECO:0000313" key="11">
    <source>
        <dbReference type="Proteomes" id="UP000199268"/>
    </source>
</evidence>
<evidence type="ECO:0000256" key="4">
    <source>
        <dbReference type="ARBA" id="ARBA00023052"/>
    </source>
</evidence>
<comment type="cofactor">
    <cofactor evidence="6">
        <name>thiamine diphosphate</name>
        <dbReference type="ChEBI" id="CHEBI:58937"/>
    </cofactor>
    <text evidence="6">Binds 1 thiamine pyrophosphate per subunit.</text>
</comment>
<dbReference type="GO" id="GO:0030976">
    <property type="term" value="F:thiamine pyrophosphate binding"/>
    <property type="evidence" value="ECO:0007669"/>
    <property type="project" value="UniProtKB-UniRule"/>
</dbReference>
<sequence length="559" mass="61259">MTDSLTTNIKHLLTALVLQGVHDFVVSPGSRTTPVALLLAEMQQVRNDVRVTVDVDERSAAFFALGIAKTMHQPVALLATSGTATGNYLPAIMEASISHIPLIALTTDRPQELQQIGAPQTVHQENLYGEHTKAFTTISVQDDHEDVTDYIDYRVQELVGLTMTKPAGPIQINLPLRKPLMPMLGEAWPTVATQQILVGQQRMSWQNVQALAALLRKPKAMMLLGPDEIGWDIDKFKQLAAHYQLPVLADVLSNFRPSEYAISGIDSLLAADVIKDELKPEIVIRFGGTPVSAKVTAWLRDAKIPVVQIGQEHAGHDHARHAHTTVIADADAVVADLLAEPGVKKSTFLEQWQKVSATLLNLVAKMDDQSAEYQIPAALANLPENGQLFIANSMPIRDMDNYYVPNHPVRIAANRGANGIDGTISSAFGMAMTGKPTTLLTGDLTLFHDMNGLMLSHQAHAPLTIVVVNNQGGGIFSFLPQASAKAYFEPMFGTPLPIVIERVARLYDAEYKQVDDLNTLYELVHRPATRLRIIEVKSNREQNVIAHDKLTQAIKEALL</sequence>
<comment type="catalytic activity">
    <reaction evidence="6">
        <text>isochorismate + 2-oxoglutarate + H(+) = 5-enolpyruvoyl-6-hydroxy-2-succinyl-cyclohex-3-ene-1-carboxylate + CO2</text>
        <dbReference type="Rhea" id="RHEA:25593"/>
        <dbReference type="ChEBI" id="CHEBI:15378"/>
        <dbReference type="ChEBI" id="CHEBI:16526"/>
        <dbReference type="ChEBI" id="CHEBI:16810"/>
        <dbReference type="ChEBI" id="CHEBI:29780"/>
        <dbReference type="ChEBI" id="CHEBI:58818"/>
        <dbReference type="EC" id="2.2.1.9"/>
    </reaction>
</comment>
<evidence type="ECO:0000256" key="2">
    <source>
        <dbReference type="ARBA" id="ARBA00022723"/>
    </source>
</evidence>
<dbReference type="AlphaFoldDB" id="A0A1C4ANE2"/>
<comment type="similarity">
    <text evidence="6">Belongs to the TPP enzyme family. MenD subfamily.</text>
</comment>
<proteinExistence type="inferred from homology"/>
<comment type="pathway">
    <text evidence="6">Quinol/quinone metabolism; 1,4-dihydroxy-2-naphthoate biosynthesis; 1,4-dihydroxy-2-naphthoate from chorismate: step 2/7.</text>
</comment>
<feature type="domain" description="Menaquinone biosynthesis protein MenD middle" evidence="9">
    <location>
        <begin position="234"/>
        <end position="390"/>
    </location>
</feature>
<evidence type="ECO:0000256" key="5">
    <source>
        <dbReference type="ARBA" id="ARBA00023211"/>
    </source>
</evidence>
<keyword evidence="3 6" id="KW-0460">Magnesium</keyword>
<dbReference type="NCBIfam" id="TIGR00173">
    <property type="entry name" value="menD"/>
    <property type="match status" value="1"/>
</dbReference>
<keyword evidence="11" id="KW-1185">Reference proteome</keyword>
<dbReference type="RefSeq" id="WP_092462542.1">
    <property type="nucleotide sequence ID" value="NZ_BJEE01000007.1"/>
</dbReference>
<dbReference type="InterPro" id="IPR012001">
    <property type="entry name" value="Thiamin_PyroP_enz_TPP-bd_dom"/>
</dbReference>
<keyword evidence="5 6" id="KW-0464">Manganese</keyword>
<dbReference type="InterPro" id="IPR029061">
    <property type="entry name" value="THDP-binding"/>
</dbReference>
<dbReference type="UniPathway" id="UPA00079"/>
<keyword evidence="1 6" id="KW-0808">Transferase</keyword>
<dbReference type="Gene3D" id="3.40.50.1220">
    <property type="entry name" value="TPP-binding domain"/>
    <property type="match status" value="1"/>
</dbReference>
<comment type="subunit">
    <text evidence="6">Homodimer.</text>
</comment>
<evidence type="ECO:0000259" key="9">
    <source>
        <dbReference type="Pfam" id="PF16582"/>
    </source>
</evidence>
<dbReference type="SUPFAM" id="SSF52518">
    <property type="entry name" value="Thiamin diphosphate-binding fold (THDP-binding)"/>
    <property type="match status" value="2"/>
</dbReference>
<dbReference type="InterPro" id="IPR032264">
    <property type="entry name" value="MenD_middle"/>
</dbReference>
<comment type="pathway">
    <text evidence="6">Quinol/quinone metabolism; menaquinone biosynthesis.</text>
</comment>
<dbReference type="STRING" id="1505725.GA0061074_10645"/>
<evidence type="ECO:0000313" key="10">
    <source>
        <dbReference type="EMBL" id="SCB96007.1"/>
    </source>
</evidence>
<dbReference type="GO" id="GO:0070204">
    <property type="term" value="F:2-succinyl-5-enolpyruvyl-6-hydroxy-3-cyclohexene-1-carboxylic-acid synthase activity"/>
    <property type="evidence" value="ECO:0007669"/>
    <property type="project" value="UniProtKB-UniRule"/>
</dbReference>
<keyword evidence="4 6" id="KW-0786">Thiamine pyrophosphate</keyword>
<dbReference type="EC" id="2.2.1.9" evidence="6"/>
<dbReference type="PANTHER" id="PTHR42916">
    <property type="entry name" value="2-SUCCINYL-5-ENOLPYRUVYL-6-HYDROXY-3-CYCLOHEXENE-1-CARBOXYLATE SYNTHASE"/>
    <property type="match status" value="1"/>
</dbReference>
<reference evidence="11" key="1">
    <citation type="submission" date="2016-08" db="EMBL/GenBank/DDBJ databases">
        <authorList>
            <person name="Varghese N."/>
            <person name="Submissions Spin"/>
        </authorList>
    </citation>
    <scope>NUCLEOTIDE SEQUENCE [LARGE SCALE GENOMIC DNA]</scope>
    <source>
        <strain evidence="11">R-53094</strain>
    </source>
</reference>
<evidence type="ECO:0000256" key="6">
    <source>
        <dbReference type="HAMAP-Rule" id="MF_01659"/>
    </source>
</evidence>
<dbReference type="EMBL" id="FMAO01000006">
    <property type="protein sequence ID" value="SCB96007.1"/>
    <property type="molecule type" value="Genomic_DNA"/>
</dbReference>
<accession>A0A1C4ANE2</accession>
<dbReference type="OrthoDB" id="9791859at2"/>
<evidence type="ECO:0000259" key="7">
    <source>
        <dbReference type="Pfam" id="PF02775"/>
    </source>
</evidence>
<keyword evidence="2 6" id="KW-0479">Metal-binding</keyword>
<gene>
    <name evidence="6" type="primary">menD</name>
    <name evidence="10" type="ORF">GA0061074_10645</name>
</gene>
<feature type="domain" description="Thiamine pyrophosphate enzyme N-terminal TPP-binding" evidence="8">
    <location>
        <begin position="11"/>
        <end position="125"/>
    </location>
</feature>
<dbReference type="Pfam" id="PF16582">
    <property type="entry name" value="TPP_enzyme_M_2"/>
    <property type="match status" value="1"/>
</dbReference>
<dbReference type="Gene3D" id="3.40.50.970">
    <property type="match status" value="2"/>
</dbReference>
<dbReference type="GO" id="GO:0000287">
    <property type="term" value="F:magnesium ion binding"/>
    <property type="evidence" value="ECO:0007669"/>
    <property type="project" value="UniProtKB-UniRule"/>
</dbReference>
<dbReference type="CDD" id="cd07037">
    <property type="entry name" value="TPP_PYR_MenD"/>
    <property type="match status" value="1"/>
</dbReference>
<name>A0A1C4ANE2_9LACO</name>
<dbReference type="GO" id="GO:0030145">
    <property type="term" value="F:manganese ion binding"/>
    <property type="evidence" value="ECO:0007669"/>
    <property type="project" value="UniProtKB-UniRule"/>
</dbReference>
<dbReference type="HAMAP" id="MF_01659">
    <property type="entry name" value="MenD"/>
    <property type="match status" value="1"/>
</dbReference>
<dbReference type="PANTHER" id="PTHR42916:SF1">
    <property type="entry name" value="PROTEIN PHYLLO, CHLOROPLASTIC"/>
    <property type="match status" value="1"/>
</dbReference>
<dbReference type="InterPro" id="IPR004433">
    <property type="entry name" value="MenaQ_synth_MenD"/>
</dbReference>
<keyword evidence="6" id="KW-0474">Menaquinone biosynthesis</keyword>
<dbReference type="GO" id="GO:0009234">
    <property type="term" value="P:menaquinone biosynthetic process"/>
    <property type="evidence" value="ECO:0007669"/>
    <property type="project" value="UniProtKB-UniRule"/>
</dbReference>
<evidence type="ECO:0000256" key="1">
    <source>
        <dbReference type="ARBA" id="ARBA00022679"/>
    </source>
</evidence>
<evidence type="ECO:0000256" key="3">
    <source>
        <dbReference type="ARBA" id="ARBA00022842"/>
    </source>
</evidence>
<dbReference type="Pfam" id="PF02775">
    <property type="entry name" value="TPP_enzyme_C"/>
    <property type="match status" value="1"/>
</dbReference>
<comment type="cofactor">
    <cofactor evidence="6">
        <name>Mg(2+)</name>
        <dbReference type="ChEBI" id="CHEBI:18420"/>
    </cofactor>
    <cofactor evidence="6">
        <name>Mn(2+)</name>
        <dbReference type="ChEBI" id="CHEBI:29035"/>
    </cofactor>
</comment>
<protein>
    <recommendedName>
        <fullName evidence="6">2-succinyl-5-enolpyruvyl-6-hydroxy-3-cyclohexene-1-carboxylate synthase</fullName>
        <shortName evidence="6">SEPHCHC synthase</shortName>
        <ecNumber evidence="6">2.2.1.9</ecNumber>
    </recommendedName>
    <alternativeName>
        <fullName evidence="6">Menaquinone biosynthesis protein MenD</fullName>
    </alternativeName>
</protein>
<dbReference type="UniPathway" id="UPA01057">
    <property type="reaction ID" value="UER00164"/>
</dbReference>
<dbReference type="CDD" id="cd02009">
    <property type="entry name" value="TPP_SHCHC_synthase"/>
    <property type="match status" value="1"/>
</dbReference>
<dbReference type="Pfam" id="PF02776">
    <property type="entry name" value="TPP_enzyme_N"/>
    <property type="match status" value="1"/>
</dbReference>
<dbReference type="Proteomes" id="UP000199268">
    <property type="component" value="Unassembled WGS sequence"/>
</dbReference>
<feature type="domain" description="Thiamine pyrophosphate enzyme TPP-binding" evidence="7">
    <location>
        <begin position="402"/>
        <end position="524"/>
    </location>
</feature>
<organism evidence="10 11">
    <name type="scientific">Weissella bombi</name>
    <dbReference type="NCBI Taxonomy" id="1505725"/>
    <lineage>
        <taxon>Bacteria</taxon>
        <taxon>Bacillati</taxon>
        <taxon>Bacillota</taxon>
        <taxon>Bacilli</taxon>
        <taxon>Lactobacillales</taxon>
        <taxon>Lactobacillaceae</taxon>
        <taxon>Weissella</taxon>
    </lineage>
</organism>
<dbReference type="InterPro" id="IPR011766">
    <property type="entry name" value="TPP_enzyme_TPP-bd"/>
</dbReference>
<comment type="function">
    <text evidence="6">Catalyzes the thiamine diphosphate-dependent decarboxylation of 2-oxoglutarate and the subsequent addition of the resulting succinic semialdehyde-thiamine pyrophosphate anion to isochorismate to yield 2-succinyl-5-enolpyruvyl-6-hydroxy-3-cyclohexene-1-carboxylate (SEPHCHC).</text>
</comment>